<dbReference type="PANTHER" id="PTHR12110:SF41">
    <property type="entry name" value="INOSOSE DEHYDRATASE"/>
    <property type="match status" value="1"/>
</dbReference>
<dbReference type="InterPro" id="IPR013022">
    <property type="entry name" value="Xyl_isomerase-like_TIM-brl"/>
</dbReference>
<name>A0A6J4ULK9_9BACT</name>
<accession>A0A6J4ULK9</accession>
<dbReference type="EMBL" id="CADCWI010000052">
    <property type="protein sequence ID" value="CAA9550550.1"/>
    <property type="molecule type" value="Genomic_DNA"/>
</dbReference>
<evidence type="ECO:0000259" key="1">
    <source>
        <dbReference type="Pfam" id="PF01261"/>
    </source>
</evidence>
<protein>
    <submittedName>
        <fullName evidence="2">Sugar or sugar phosphate isomerase/epimerase/dehydrotase</fullName>
    </submittedName>
</protein>
<dbReference type="AlphaFoldDB" id="A0A6J4ULK9"/>
<dbReference type="GO" id="GO:0016853">
    <property type="term" value="F:isomerase activity"/>
    <property type="evidence" value="ECO:0007669"/>
    <property type="project" value="UniProtKB-KW"/>
</dbReference>
<feature type="domain" description="Xylose isomerase-like TIM barrel" evidence="1">
    <location>
        <begin position="25"/>
        <end position="224"/>
    </location>
</feature>
<organism evidence="2">
    <name type="scientific">uncultured Thermomicrobiales bacterium</name>
    <dbReference type="NCBI Taxonomy" id="1645740"/>
    <lineage>
        <taxon>Bacteria</taxon>
        <taxon>Pseudomonadati</taxon>
        <taxon>Thermomicrobiota</taxon>
        <taxon>Thermomicrobia</taxon>
        <taxon>Thermomicrobiales</taxon>
        <taxon>environmental samples</taxon>
    </lineage>
</organism>
<dbReference type="InterPro" id="IPR036237">
    <property type="entry name" value="Xyl_isomerase-like_sf"/>
</dbReference>
<sequence length="248" mass="27871">MTFRVALQAYTVREELAVDYLGTLTAIAEIGYEGVELGPPPAEISLVECKDHMTQIGLQVVGSHAGLQQLTDDLGAQVDYLHTMGGRYLGLSHRFASRQDVLEAAKRFNEIGDACRDAGIQLLYHNHNWEFTKFDGQVAYDLLLDATDPALVKMELDTYWVQRAGEDPVDYLNRLRGRCPLLHIKDMEAGEEQFFAEVGEGVLDWDAIFQAADAAGTQWLVVEQDQCRRPVFESIAISYRNLQEMEIT</sequence>
<reference evidence="2" key="1">
    <citation type="submission" date="2020-02" db="EMBL/GenBank/DDBJ databases">
        <authorList>
            <person name="Meier V. D."/>
        </authorList>
    </citation>
    <scope>NUCLEOTIDE SEQUENCE</scope>
    <source>
        <strain evidence="2">AVDCRST_MAG43</strain>
    </source>
</reference>
<evidence type="ECO:0000313" key="2">
    <source>
        <dbReference type="EMBL" id="CAA9550550.1"/>
    </source>
</evidence>
<dbReference type="InterPro" id="IPR050312">
    <property type="entry name" value="IolE/XylAMocC-like"/>
</dbReference>
<dbReference type="Pfam" id="PF01261">
    <property type="entry name" value="AP_endonuc_2"/>
    <property type="match status" value="1"/>
</dbReference>
<keyword evidence="2" id="KW-0413">Isomerase</keyword>
<gene>
    <name evidence="2" type="ORF">AVDCRST_MAG43-1021</name>
</gene>
<proteinExistence type="predicted"/>
<dbReference type="PANTHER" id="PTHR12110">
    <property type="entry name" value="HYDROXYPYRUVATE ISOMERASE"/>
    <property type="match status" value="1"/>
</dbReference>
<dbReference type="SUPFAM" id="SSF51658">
    <property type="entry name" value="Xylose isomerase-like"/>
    <property type="match status" value="1"/>
</dbReference>
<dbReference type="Gene3D" id="3.20.20.150">
    <property type="entry name" value="Divalent-metal-dependent TIM barrel enzymes"/>
    <property type="match status" value="1"/>
</dbReference>